<sequence length="1298" mass="146068">MRGEDTRKTFTDHIYTAFVNAGLQTFRDDDELERGEDIKPELEKAIQHSRSSVIVFSKDYASSKWCLDELVMILQRKRTSDHVVLPVFYDIDPSEVRKQTGSFAKAFAGHQKNRSLTKDKVKGWRAALAEVADLAGMVLQNECDGHEAKFIKKIVKVIEGKLSRTPLSVAPYLIGIDSRVKEINLWLQDGSSDVGIFVIYGIGGIGKTTIAQVVYNSNFSRFEGRSFLENIRQISEGPNGLVQMQVQLLSDILGGRTVKLHSVSEGIIKIKDVISCKKVLLVLDDVDHTNQLDAVLRMRKWFYPGSKIIITTRCVGLLKAHQDVKVHNVETLNHVESLELFSCHAFGQNYPVEGYVKLSEKVVNHSGGLPLALKILGSSLSGQSIDVWESTLKKLEVIPNGDIVNKLRISYDSLQDDHDQQLFLHIACFFIGNEKDVTVNILDGCDFFTIVGIQNLIDRCLLTIDEYNKVKMHQMIRDMGREIVRQESKELEKRSRLWHHKDSLNVLREKNGSKKVEGLALNLHPVDTPLRKSNMVVFETNAFRRMVKLKLLQLCFVQLNGCYEEFPKGLRWLYWLKFPLDSIPSDFLLESLVVLEMPYSSLRQIWKGTKHLPSLKILDLSNSHELTETGDFSLVPNLERLILEDCASLVDVHESIGNLEKLVYLNMKDCKNIRKLPNSSSMLKSLETLIISGCSSLNEFPVEMGTMESLKVFLADEVPISRLHTTTLPCTLVVLSLTDCNLSDDSFPRDFGSLSSLQRLDLSGNPLCRLPDCIRGHTGLDHLAFSQCTKLKSLEGLPRPIETVDVEMINFWACNLESMEAIRMYTPDMLNSMAMHPIEHISSGNEVPGQFSHRSKGSSVSFTVPSLPNLKIRGLNIFTIYANSNTYHFSSVPNPVITKVSNKSKGLKWIYAPSCYGIPDNENDVIWLSHWKLGNQLESGEELTVSVFTQPWLQVKECGIQLVHEQDYEISSAQNYDADTCYPSDIGGNLAEFIPGTYFMWGGPLNRDGGRDYVLAGKGKIGSKTSLETLMKKQSGNSCCFIITILMLKEFDKEERQPQGDDELLALAAAAETLIEAERANNDCGSRGCKIIENENSSKLRNQEHKQENKRGHQEFNGLYESGIFSTFLPRHEVPGQFSDRSEGSLVSFTVPPLLPNLRIRGLNIFTVYTEYFNGYSSSSIPNPLLLRVCNKTKGLKWIYAPSCHGVPDDENQVMWLSHWRLGSGLEGGDEVSVSVFTKPLFRVKECGIQLVHEQEDEMSTQHNTIVPSYLSDIGRDSSEFIPGDGFPSLVRREKEGK</sequence>
<proteinExistence type="predicted"/>
<dbReference type="EMBL" id="AP019300">
    <property type="protein sequence ID" value="BBH02117.1"/>
    <property type="molecule type" value="Genomic_DNA"/>
</dbReference>
<dbReference type="PRINTS" id="PR00364">
    <property type="entry name" value="DISEASERSIST"/>
</dbReference>
<dbReference type="Gene3D" id="3.80.10.10">
    <property type="entry name" value="Ribonuclease Inhibitor"/>
    <property type="match status" value="2"/>
</dbReference>
<dbReference type="InterPro" id="IPR058546">
    <property type="entry name" value="RPS4B/Roq1-like_LRR"/>
</dbReference>
<dbReference type="InterPro" id="IPR000157">
    <property type="entry name" value="TIR_dom"/>
</dbReference>
<organism evidence="6">
    <name type="scientific">Prunus dulcis</name>
    <name type="common">Almond</name>
    <name type="synonym">Amygdalus dulcis</name>
    <dbReference type="NCBI Taxonomy" id="3755"/>
    <lineage>
        <taxon>Eukaryota</taxon>
        <taxon>Viridiplantae</taxon>
        <taxon>Streptophyta</taxon>
        <taxon>Embryophyta</taxon>
        <taxon>Tracheophyta</taxon>
        <taxon>Spermatophyta</taxon>
        <taxon>Magnoliopsida</taxon>
        <taxon>eudicotyledons</taxon>
        <taxon>Gunneridae</taxon>
        <taxon>Pentapetalae</taxon>
        <taxon>rosids</taxon>
        <taxon>fabids</taxon>
        <taxon>Rosales</taxon>
        <taxon>Rosaceae</taxon>
        <taxon>Amygdaloideae</taxon>
        <taxon>Amygdaleae</taxon>
        <taxon>Prunus</taxon>
    </lineage>
</organism>
<dbReference type="PANTHER" id="PTHR11017">
    <property type="entry name" value="LEUCINE-RICH REPEAT-CONTAINING PROTEIN"/>
    <property type="match status" value="1"/>
</dbReference>
<dbReference type="InterPro" id="IPR032675">
    <property type="entry name" value="LRR_dom_sf"/>
</dbReference>
<dbReference type="SUPFAM" id="SSF52200">
    <property type="entry name" value="Toll/Interleukin receptor TIR domain"/>
    <property type="match status" value="1"/>
</dbReference>
<reference evidence="6" key="1">
    <citation type="journal article" date="2019" name="Science">
        <title>Mutation of a bHLH transcription factor allowed almond domestication.</title>
        <authorList>
            <person name="Sanchez-Perez R."/>
            <person name="Pavan S."/>
            <person name="Mazzeo R."/>
            <person name="Moldovan C."/>
            <person name="Aiese Cigliano R."/>
            <person name="Del Cueto J."/>
            <person name="Ricciardi F."/>
            <person name="Lotti C."/>
            <person name="Ricciardi L."/>
            <person name="Dicenta F."/>
            <person name="Lopez-Marques R.L."/>
            <person name="Lindberg Moller B."/>
        </authorList>
    </citation>
    <scope>NUCLEOTIDE SEQUENCE</scope>
</reference>
<dbReference type="Pfam" id="PF00931">
    <property type="entry name" value="NB-ARC"/>
    <property type="match status" value="1"/>
</dbReference>
<dbReference type="GO" id="GO:0043531">
    <property type="term" value="F:ADP binding"/>
    <property type="evidence" value="ECO:0007669"/>
    <property type="project" value="InterPro"/>
</dbReference>
<dbReference type="Gene3D" id="3.40.50.10140">
    <property type="entry name" value="Toll/interleukin-1 receptor homology (TIR) domain"/>
    <property type="match status" value="1"/>
</dbReference>
<keyword evidence="2" id="KW-0677">Repeat</keyword>
<gene>
    <name evidence="6" type="ORF">Prudu_012587</name>
</gene>
<dbReference type="InterPro" id="IPR044974">
    <property type="entry name" value="Disease_R_plants"/>
</dbReference>
<evidence type="ECO:0000256" key="4">
    <source>
        <dbReference type="ARBA" id="ARBA00023027"/>
    </source>
</evidence>
<dbReference type="SUPFAM" id="SSF52540">
    <property type="entry name" value="P-loop containing nucleoside triphosphate hydrolases"/>
    <property type="match status" value="1"/>
</dbReference>
<dbReference type="GO" id="GO:0007165">
    <property type="term" value="P:signal transduction"/>
    <property type="evidence" value="ECO:0007669"/>
    <property type="project" value="InterPro"/>
</dbReference>
<evidence type="ECO:0000256" key="1">
    <source>
        <dbReference type="ARBA" id="ARBA00022614"/>
    </source>
</evidence>
<dbReference type="Pfam" id="PF23286">
    <property type="entry name" value="LRR_13"/>
    <property type="match status" value="1"/>
</dbReference>
<keyword evidence="1" id="KW-0433">Leucine-rich repeat</keyword>
<dbReference type="InterPro" id="IPR058192">
    <property type="entry name" value="WHD_ROQ1-like"/>
</dbReference>
<dbReference type="FunFam" id="3.40.50.10140:FF:000007">
    <property type="entry name" value="Disease resistance protein (TIR-NBS-LRR class)"/>
    <property type="match status" value="1"/>
</dbReference>
<dbReference type="SUPFAM" id="SSF52058">
    <property type="entry name" value="L domain-like"/>
    <property type="match status" value="1"/>
</dbReference>
<dbReference type="SMART" id="SM00255">
    <property type="entry name" value="TIR"/>
    <property type="match status" value="1"/>
</dbReference>
<dbReference type="PANTHER" id="PTHR11017:SF563">
    <property type="entry name" value="TMV RESISTANCE PROTEIN N-LIKE"/>
    <property type="match status" value="1"/>
</dbReference>
<keyword evidence="4" id="KW-0520">NAD</keyword>
<dbReference type="Gene3D" id="1.10.8.430">
    <property type="entry name" value="Helical domain of apoptotic protease-activating factors"/>
    <property type="match status" value="1"/>
</dbReference>
<dbReference type="InterPro" id="IPR027417">
    <property type="entry name" value="P-loop_NTPase"/>
</dbReference>
<dbReference type="Pfam" id="PF23282">
    <property type="entry name" value="WHD_ROQ1"/>
    <property type="match status" value="1"/>
</dbReference>
<dbReference type="Pfam" id="PF01582">
    <property type="entry name" value="TIR"/>
    <property type="match status" value="1"/>
</dbReference>
<name>A0A4Y1RDR3_PRUDU</name>
<protein>
    <submittedName>
        <fullName evidence="6">Disease resistance protein TIR-NBS-LRR class family</fullName>
    </submittedName>
</protein>
<keyword evidence="3" id="KW-0611">Plant defense</keyword>
<feature type="domain" description="TIR" evidence="5">
    <location>
        <begin position="1"/>
        <end position="162"/>
    </location>
</feature>
<dbReference type="InterPro" id="IPR035897">
    <property type="entry name" value="Toll_tir_struct_dom_sf"/>
</dbReference>
<dbReference type="PROSITE" id="PS50104">
    <property type="entry name" value="TIR"/>
    <property type="match status" value="1"/>
</dbReference>
<evidence type="ECO:0000259" key="5">
    <source>
        <dbReference type="PROSITE" id="PS50104"/>
    </source>
</evidence>
<dbReference type="InterPro" id="IPR042197">
    <property type="entry name" value="Apaf_helical"/>
</dbReference>
<evidence type="ECO:0000256" key="3">
    <source>
        <dbReference type="ARBA" id="ARBA00022821"/>
    </source>
</evidence>
<dbReference type="Gene3D" id="3.40.50.300">
    <property type="entry name" value="P-loop containing nucleotide triphosphate hydrolases"/>
    <property type="match status" value="1"/>
</dbReference>
<accession>A0A4Y1RDR3</accession>
<dbReference type="InterPro" id="IPR002182">
    <property type="entry name" value="NB-ARC"/>
</dbReference>
<evidence type="ECO:0000313" key="6">
    <source>
        <dbReference type="EMBL" id="BBH02117.1"/>
    </source>
</evidence>
<dbReference type="GO" id="GO:0006952">
    <property type="term" value="P:defense response"/>
    <property type="evidence" value="ECO:0007669"/>
    <property type="project" value="InterPro"/>
</dbReference>
<evidence type="ECO:0000256" key="2">
    <source>
        <dbReference type="ARBA" id="ARBA00022737"/>
    </source>
</evidence>